<dbReference type="AlphaFoldDB" id="A0AB35C0S6"/>
<reference evidence="3" key="1">
    <citation type="submission" date="2021-03" db="EMBL/GenBank/DDBJ databases">
        <title>Identification and antibiotic profiling of Wohlfahrtiimonas chitiniclastica, an underestimated human pathogen.</title>
        <authorList>
            <person name="Kopf A."/>
            <person name="Bunk B."/>
            <person name="Coldewey S."/>
            <person name="Gunzer F."/>
            <person name="Riedel T."/>
            <person name="Schroettner P."/>
        </authorList>
    </citation>
    <scope>NUCLEOTIDE SEQUENCE</scope>
    <source>
        <strain evidence="3">DSM 100917</strain>
    </source>
</reference>
<dbReference type="Proteomes" id="UP000680020">
    <property type="component" value="Unassembled WGS sequence"/>
</dbReference>
<feature type="compositionally biased region" description="Low complexity" evidence="1">
    <location>
        <begin position="118"/>
        <end position="146"/>
    </location>
</feature>
<proteinExistence type="predicted"/>
<dbReference type="SUPFAM" id="SSF110997">
    <property type="entry name" value="Sporulation related repeat"/>
    <property type="match status" value="1"/>
</dbReference>
<comment type="caution">
    <text evidence="3">The sequence shown here is derived from an EMBL/GenBank/DDBJ whole genome shotgun (WGS) entry which is preliminary data.</text>
</comment>
<dbReference type="GO" id="GO:0032153">
    <property type="term" value="C:cell division site"/>
    <property type="evidence" value="ECO:0007669"/>
    <property type="project" value="TreeGrafter"/>
</dbReference>
<dbReference type="InterPro" id="IPR036680">
    <property type="entry name" value="SPOR-like_sf"/>
</dbReference>
<name>A0AB35C0S6_9GAMM</name>
<evidence type="ECO:0000259" key="2">
    <source>
        <dbReference type="PROSITE" id="PS51724"/>
    </source>
</evidence>
<dbReference type="InterPro" id="IPR007730">
    <property type="entry name" value="SPOR-like_dom"/>
</dbReference>
<feature type="domain" description="SPOR" evidence="2">
    <location>
        <begin position="169"/>
        <end position="244"/>
    </location>
</feature>
<dbReference type="GO" id="GO:0030428">
    <property type="term" value="C:cell septum"/>
    <property type="evidence" value="ECO:0007669"/>
    <property type="project" value="TreeGrafter"/>
</dbReference>
<dbReference type="InterPro" id="IPR052521">
    <property type="entry name" value="Cell_div_SPOR-domain"/>
</dbReference>
<dbReference type="GO" id="GO:0032506">
    <property type="term" value="P:cytokinetic process"/>
    <property type="evidence" value="ECO:0007669"/>
    <property type="project" value="TreeGrafter"/>
</dbReference>
<gene>
    <name evidence="3" type="ORF">J7561_07065</name>
</gene>
<feature type="region of interest" description="Disordered" evidence="1">
    <location>
        <begin position="108"/>
        <end position="149"/>
    </location>
</feature>
<dbReference type="Pfam" id="PF05036">
    <property type="entry name" value="SPOR"/>
    <property type="match status" value="1"/>
</dbReference>
<evidence type="ECO:0000313" key="4">
    <source>
        <dbReference type="Proteomes" id="UP000680020"/>
    </source>
</evidence>
<organism evidence="3 4">
    <name type="scientific">Wohlfahrtiimonas chitiniclastica</name>
    <dbReference type="NCBI Taxonomy" id="400946"/>
    <lineage>
        <taxon>Bacteria</taxon>
        <taxon>Pseudomonadati</taxon>
        <taxon>Pseudomonadota</taxon>
        <taxon>Gammaproteobacteria</taxon>
        <taxon>Cardiobacteriales</taxon>
        <taxon>Ignatzschineriaceae</taxon>
        <taxon>Wohlfahrtiimonas</taxon>
    </lineage>
</organism>
<evidence type="ECO:0000313" key="3">
    <source>
        <dbReference type="EMBL" id="MBS7824963.1"/>
    </source>
</evidence>
<dbReference type="GO" id="GO:0042834">
    <property type="term" value="F:peptidoglycan binding"/>
    <property type="evidence" value="ECO:0007669"/>
    <property type="project" value="InterPro"/>
</dbReference>
<dbReference type="PROSITE" id="PS51724">
    <property type="entry name" value="SPOR"/>
    <property type="match status" value="1"/>
</dbReference>
<dbReference type="RefSeq" id="WP_018121743.1">
    <property type="nucleotide sequence ID" value="NZ_JAGIBT010000006.1"/>
</dbReference>
<protein>
    <submittedName>
        <fullName evidence="3">SPOR domain-containing protein</fullName>
    </submittedName>
</protein>
<sequence>MNKKLQQRIVGCIALIALGLWIIPNLLSSDDYHVPENTAVEQEDDFYASTYDEPATITPPVDARPVSPSVHEPITENMWEAVTDNQPSLPIDNNVSIAEQLLAQANQQGKAVQAPQAQLQNKPNKQPTQNQSKPNNNAAKPANTKPAPLPKIELIGSAQSQNTQSANAAQPKFTWYVQVGSYSSRENATRVMNEYKRRGYASEVALISKQYKVRIGPLKTQDNAKNVQAELKRQGVNSYIIQIQ</sequence>
<dbReference type="PANTHER" id="PTHR38687:SF1">
    <property type="entry name" value="CELL DIVISION PROTEIN DEDD"/>
    <property type="match status" value="1"/>
</dbReference>
<dbReference type="Gene3D" id="3.30.70.1070">
    <property type="entry name" value="Sporulation related repeat"/>
    <property type="match status" value="1"/>
</dbReference>
<dbReference type="PANTHER" id="PTHR38687">
    <property type="entry name" value="CELL DIVISION PROTEIN DEDD-RELATED"/>
    <property type="match status" value="1"/>
</dbReference>
<evidence type="ECO:0000256" key="1">
    <source>
        <dbReference type="SAM" id="MobiDB-lite"/>
    </source>
</evidence>
<dbReference type="EMBL" id="JAGIBU010000005">
    <property type="protein sequence ID" value="MBS7824963.1"/>
    <property type="molecule type" value="Genomic_DNA"/>
</dbReference>
<accession>A0AB35C0S6</accession>